<sequence length="126" mass="14408">LLQRVRLPTRDLLCRRHIAPDAQCPFCSQTETQEHLLLHCYHAQQVWSAAGMPAIAQFDQLSVMTAILWNIWKHRNAKVFGNHLLPIAQVVHLVADDFTLWAHREKNIAHRTALRTCSDQLGNVIG</sequence>
<feature type="domain" description="Reverse transcriptase zinc-binding" evidence="1">
    <location>
        <begin position="3"/>
        <end position="47"/>
    </location>
</feature>
<keyword evidence="3" id="KW-1185">Reference proteome</keyword>
<reference evidence="2 3" key="1">
    <citation type="submission" date="2016-09" db="EMBL/GenBank/DDBJ databases">
        <title>The draft genome of Dichanthelium oligosanthes: A C3 panicoid grass species.</title>
        <authorList>
            <person name="Studer A.J."/>
            <person name="Schnable J.C."/>
            <person name="Brutnell T.P."/>
        </authorList>
    </citation>
    <scope>NUCLEOTIDE SEQUENCE [LARGE SCALE GENOMIC DNA]</scope>
    <source>
        <strain evidence="3">cv. Kellogg 1175</strain>
        <tissue evidence="2">Leaf</tissue>
    </source>
</reference>
<gene>
    <name evidence="2" type="ORF">BAE44_0015564</name>
</gene>
<organism evidence="2 3">
    <name type="scientific">Dichanthelium oligosanthes</name>
    <dbReference type="NCBI Taxonomy" id="888268"/>
    <lineage>
        <taxon>Eukaryota</taxon>
        <taxon>Viridiplantae</taxon>
        <taxon>Streptophyta</taxon>
        <taxon>Embryophyta</taxon>
        <taxon>Tracheophyta</taxon>
        <taxon>Spermatophyta</taxon>
        <taxon>Magnoliopsida</taxon>
        <taxon>Liliopsida</taxon>
        <taxon>Poales</taxon>
        <taxon>Poaceae</taxon>
        <taxon>PACMAD clade</taxon>
        <taxon>Panicoideae</taxon>
        <taxon>Panicodae</taxon>
        <taxon>Paniceae</taxon>
        <taxon>Dichantheliinae</taxon>
        <taxon>Dichanthelium</taxon>
    </lineage>
</organism>
<dbReference type="Proteomes" id="UP000095767">
    <property type="component" value="Unassembled WGS sequence"/>
</dbReference>
<dbReference type="AlphaFoldDB" id="A0A1E5VED5"/>
<proteinExistence type="predicted"/>
<protein>
    <recommendedName>
        <fullName evidence="1">Reverse transcriptase zinc-binding domain-containing protein</fullName>
    </recommendedName>
</protein>
<comment type="caution">
    <text evidence="2">The sequence shown here is derived from an EMBL/GenBank/DDBJ whole genome shotgun (WGS) entry which is preliminary data.</text>
</comment>
<accession>A0A1E5VED5</accession>
<evidence type="ECO:0000313" key="2">
    <source>
        <dbReference type="EMBL" id="OEL23415.1"/>
    </source>
</evidence>
<dbReference type="OrthoDB" id="693846at2759"/>
<dbReference type="EMBL" id="LWDX02042588">
    <property type="protein sequence ID" value="OEL23415.1"/>
    <property type="molecule type" value="Genomic_DNA"/>
</dbReference>
<evidence type="ECO:0000259" key="1">
    <source>
        <dbReference type="Pfam" id="PF13966"/>
    </source>
</evidence>
<feature type="non-terminal residue" evidence="2">
    <location>
        <position position="1"/>
    </location>
</feature>
<name>A0A1E5VED5_9POAL</name>
<evidence type="ECO:0000313" key="3">
    <source>
        <dbReference type="Proteomes" id="UP000095767"/>
    </source>
</evidence>
<dbReference type="InterPro" id="IPR026960">
    <property type="entry name" value="RVT-Znf"/>
</dbReference>
<dbReference type="Pfam" id="PF13966">
    <property type="entry name" value="zf-RVT"/>
    <property type="match status" value="1"/>
</dbReference>
<dbReference type="STRING" id="888268.A0A1E5VED5"/>